<keyword evidence="2" id="KW-1133">Transmembrane helix</keyword>
<dbReference type="Proteomes" id="UP000318825">
    <property type="component" value="Unassembled WGS sequence"/>
</dbReference>
<gene>
    <name evidence="3" type="ORF">NWI01_18730</name>
</gene>
<dbReference type="AlphaFoldDB" id="A0A4Y3WCX2"/>
<feature type="compositionally biased region" description="Basic residues" evidence="1">
    <location>
        <begin position="157"/>
        <end position="167"/>
    </location>
</feature>
<accession>A0A4Y3WCX2</accession>
<dbReference type="Gene3D" id="1.20.5.340">
    <property type="match status" value="1"/>
</dbReference>
<name>A0A4Y3WCX2_NITWI</name>
<evidence type="ECO:0000256" key="2">
    <source>
        <dbReference type="SAM" id="Phobius"/>
    </source>
</evidence>
<proteinExistence type="predicted"/>
<dbReference type="RefSeq" id="WP_141383633.1">
    <property type="nucleotide sequence ID" value="NZ_BJNF01000046.1"/>
</dbReference>
<reference evidence="3 4" key="1">
    <citation type="submission" date="2019-06" db="EMBL/GenBank/DDBJ databases">
        <title>Whole genome shotgun sequence of Nitrobacter winogradskyi NBRC 14297.</title>
        <authorList>
            <person name="Hosoyama A."/>
            <person name="Uohara A."/>
            <person name="Ohji S."/>
            <person name="Ichikawa N."/>
        </authorList>
    </citation>
    <scope>NUCLEOTIDE SEQUENCE [LARGE SCALE GENOMIC DNA]</scope>
    <source>
        <strain evidence="3 4">NBRC 14297</strain>
    </source>
</reference>
<organism evidence="3 4">
    <name type="scientific">Nitrobacter winogradskyi</name>
    <name type="common">Nitrobacter agilis</name>
    <dbReference type="NCBI Taxonomy" id="913"/>
    <lineage>
        <taxon>Bacteria</taxon>
        <taxon>Pseudomonadati</taxon>
        <taxon>Pseudomonadota</taxon>
        <taxon>Alphaproteobacteria</taxon>
        <taxon>Hyphomicrobiales</taxon>
        <taxon>Nitrobacteraceae</taxon>
        <taxon>Nitrobacter</taxon>
    </lineage>
</organism>
<evidence type="ECO:0000256" key="1">
    <source>
        <dbReference type="SAM" id="MobiDB-lite"/>
    </source>
</evidence>
<sequence>MSERDRANLILGIAVTSVMFFGSMALVWNSTGRLSSEAKAAAAPAHQAAPHADATAGLESRLLLLEAKMKAPPTVDASQLDEKIKGLESQLTAVQTQLGAFTVSDFDALKMKVAGTKNPESLKTTVDALQTDVGKLHTRLDQLSEQASATVSETKHNSRKSQHSKSK</sequence>
<keyword evidence="2" id="KW-0472">Membrane</keyword>
<comment type="caution">
    <text evidence="3">The sequence shown here is derived from an EMBL/GenBank/DDBJ whole genome shotgun (WGS) entry which is preliminary data.</text>
</comment>
<dbReference type="EMBL" id="BJNF01000046">
    <property type="protein sequence ID" value="GEC15981.1"/>
    <property type="molecule type" value="Genomic_DNA"/>
</dbReference>
<dbReference type="OrthoDB" id="8264983at2"/>
<feature type="transmembrane region" description="Helical" evidence="2">
    <location>
        <begin position="7"/>
        <end position="28"/>
    </location>
</feature>
<keyword evidence="2" id="KW-0812">Transmembrane</keyword>
<protein>
    <submittedName>
        <fullName evidence="3">Uncharacterized protein</fullName>
    </submittedName>
</protein>
<evidence type="ECO:0000313" key="4">
    <source>
        <dbReference type="Proteomes" id="UP000318825"/>
    </source>
</evidence>
<feature type="region of interest" description="Disordered" evidence="1">
    <location>
        <begin position="144"/>
        <end position="167"/>
    </location>
</feature>
<evidence type="ECO:0000313" key="3">
    <source>
        <dbReference type="EMBL" id="GEC15981.1"/>
    </source>
</evidence>